<dbReference type="KEGG" id="sfm:108929118"/>
<proteinExistence type="inferred from homology"/>
<evidence type="ECO:0000256" key="1">
    <source>
        <dbReference type="ARBA" id="ARBA00006686"/>
    </source>
</evidence>
<dbReference type="PROSITE" id="PS50278">
    <property type="entry name" value="PDGF_2"/>
    <property type="match status" value="1"/>
</dbReference>
<dbReference type="InterPro" id="IPR029034">
    <property type="entry name" value="Cystine-knot_cytokine"/>
</dbReference>
<evidence type="ECO:0000256" key="4">
    <source>
        <dbReference type="ARBA" id="ARBA00022782"/>
    </source>
</evidence>
<dbReference type="Ensembl" id="ENSSFOT00015051326.1">
    <property type="protein sequence ID" value="ENSSFOP00015052441.1"/>
    <property type="gene ID" value="ENSSFOG00015032179.1"/>
</dbReference>
<keyword evidence="4" id="KW-0221">Differentiation</keyword>
<dbReference type="GO" id="GO:0051781">
    <property type="term" value="P:positive regulation of cell division"/>
    <property type="evidence" value="ECO:0007669"/>
    <property type="project" value="UniProtKB-KW"/>
</dbReference>
<dbReference type="SMART" id="SM00141">
    <property type="entry name" value="PDGF"/>
    <property type="match status" value="1"/>
</dbReference>
<name>A0A8C9TKT8_SCLFO</name>
<evidence type="ECO:0000313" key="13">
    <source>
        <dbReference type="Proteomes" id="UP000694397"/>
    </source>
</evidence>
<evidence type="ECO:0000256" key="9">
    <source>
        <dbReference type="RuleBase" id="RU003818"/>
    </source>
</evidence>
<feature type="signal peptide" evidence="10">
    <location>
        <begin position="1"/>
        <end position="23"/>
    </location>
</feature>
<keyword evidence="5 9" id="KW-0339">Growth factor</keyword>
<dbReference type="PROSITE" id="PS00249">
    <property type="entry name" value="PDGF_1"/>
    <property type="match status" value="1"/>
</dbReference>
<dbReference type="InterPro" id="IPR023581">
    <property type="entry name" value="PD_growth_factor_CS"/>
</dbReference>
<evidence type="ECO:0000256" key="10">
    <source>
        <dbReference type="SAM" id="SignalP"/>
    </source>
</evidence>
<dbReference type="OrthoDB" id="6370328at2759"/>
<gene>
    <name evidence="12" type="primary">VEGFA</name>
</gene>
<keyword evidence="10" id="KW-0732">Signal</keyword>
<evidence type="ECO:0000256" key="2">
    <source>
        <dbReference type="ARBA" id="ARBA00022473"/>
    </source>
</evidence>
<dbReference type="GO" id="GO:0016020">
    <property type="term" value="C:membrane"/>
    <property type="evidence" value="ECO:0007669"/>
    <property type="project" value="InterPro"/>
</dbReference>
<dbReference type="Pfam" id="PF00341">
    <property type="entry name" value="PDGF"/>
    <property type="match status" value="1"/>
</dbReference>
<dbReference type="GO" id="GO:0008083">
    <property type="term" value="F:growth factor activity"/>
    <property type="evidence" value="ECO:0007669"/>
    <property type="project" value="UniProtKB-KW"/>
</dbReference>
<dbReference type="GO" id="GO:0005172">
    <property type="term" value="F:vascular endothelial growth factor receptor binding"/>
    <property type="evidence" value="ECO:0007669"/>
    <property type="project" value="TreeGrafter"/>
</dbReference>
<evidence type="ECO:0000259" key="11">
    <source>
        <dbReference type="PROSITE" id="PS50278"/>
    </source>
</evidence>
<reference evidence="12" key="3">
    <citation type="submission" date="2025-09" db="UniProtKB">
        <authorList>
            <consortium name="Ensembl"/>
        </authorList>
    </citation>
    <scope>IDENTIFICATION</scope>
</reference>
<keyword evidence="2" id="KW-0217">Developmental protein</keyword>
<dbReference type="InterPro" id="IPR036841">
    <property type="entry name" value="VEGF_C_sf"/>
</dbReference>
<protein>
    <submittedName>
        <fullName evidence="12">Vascular endothelial growth factor Ab</fullName>
    </submittedName>
</protein>
<dbReference type="FunFam" id="2.10.160.10:FF:000001">
    <property type="entry name" value="Vascular endothelial growth factor A"/>
    <property type="match status" value="1"/>
</dbReference>
<dbReference type="GO" id="GO:0038084">
    <property type="term" value="P:vascular endothelial growth factor signaling pathway"/>
    <property type="evidence" value="ECO:0007669"/>
    <property type="project" value="TreeGrafter"/>
</dbReference>
<dbReference type="GO" id="GO:0045766">
    <property type="term" value="P:positive regulation of angiogenesis"/>
    <property type="evidence" value="ECO:0007669"/>
    <property type="project" value="TreeGrafter"/>
</dbReference>
<feature type="domain" description="Platelet-derived growth factor (PDGF) family profile" evidence="11">
    <location>
        <begin position="35"/>
        <end position="131"/>
    </location>
</feature>
<evidence type="ECO:0000256" key="5">
    <source>
        <dbReference type="ARBA" id="ARBA00023030"/>
    </source>
</evidence>
<dbReference type="InterPro" id="IPR050507">
    <property type="entry name" value="PDGF/VEGF_growth_factor"/>
</dbReference>
<dbReference type="GO" id="GO:0050930">
    <property type="term" value="P:induction of positive chemotaxis"/>
    <property type="evidence" value="ECO:0007669"/>
    <property type="project" value="TreeGrafter"/>
</dbReference>
<dbReference type="CDD" id="cd00135">
    <property type="entry name" value="PDGF"/>
    <property type="match status" value="1"/>
</dbReference>
<dbReference type="CTD" id="558154"/>
<dbReference type="GeneID" id="108929118"/>
<dbReference type="GO" id="GO:0005615">
    <property type="term" value="C:extracellular space"/>
    <property type="evidence" value="ECO:0007669"/>
    <property type="project" value="TreeGrafter"/>
</dbReference>
<dbReference type="GO" id="GO:0030154">
    <property type="term" value="P:cell differentiation"/>
    <property type="evidence" value="ECO:0007669"/>
    <property type="project" value="UniProtKB-KW"/>
</dbReference>
<keyword evidence="8" id="KW-0497">Mitogen</keyword>
<keyword evidence="7" id="KW-0325">Glycoprotein</keyword>
<dbReference type="Proteomes" id="UP000694397">
    <property type="component" value="Chromosome 1"/>
</dbReference>
<dbReference type="Gene3D" id="2.10.160.10">
    <property type="entry name" value="Vascular endothelial growth factor, heparin-binding domain"/>
    <property type="match status" value="1"/>
</dbReference>
<evidence type="ECO:0000256" key="7">
    <source>
        <dbReference type="ARBA" id="ARBA00023180"/>
    </source>
</evidence>
<dbReference type="InterPro" id="IPR027928">
    <property type="entry name" value="VEGF_C"/>
</dbReference>
<dbReference type="AlphaFoldDB" id="A0A8C9TKT8"/>
<dbReference type="GO" id="GO:0001938">
    <property type="term" value="P:positive regulation of endothelial cell proliferation"/>
    <property type="evidence" value="ECO:0007669"/>
    <property type="project" value="TreeGrafter"/>
</dbReference>
<dbReference type="SUPFAM" id="SSF57593">
    <property type="entry name" value="Heparin-binding domain from vascular endothelial growth factor"/>
    <property type="match status" value="1"/>
</dbReference>
<accession>A0A8C9TKT8</accession>
<keyword evidence="6" id="KW-1015">Disulfide bond</keyword>
<evidence type="ECO:0000256" key="6">
    <source>
        <dbReference type="ARBA" id="ARBA00023157"/>
    </source>
</evidence>
<dbReference type="SUPFAM" id="SSF57501">
    <property type="entry name" value="Cystine-knot cytokines"/>
    <property type="match status" value="1"/>
</dbReference>
<dbReference type="InterPro" id="IPR000072">
    <property type="entry name" value="PDGF/VEGF_dom"/>
</dbReference>
<evidence type="ECO:0000313" key="12">
    <source>
        <dbReference type="Ensembl" id="ENSSFOP00015052441.1"/>
    </source>
</evidence>
<dbReference type="GO" id="GO:0042056">
    <property type="term" value="F:chemoattractant activity"/>
    <property type="evidence" value="ECO:0007669"/>
    <property type="project" value="TreeGrafter"/>
</dbReference>
<dbReference type="GO" id="GO:0002040">
    <property type="term" value="P:sprouting angiogenesis"/>
    <property type="evidence" value="ECO:0007669"/>
    <property type="project" value="TreeGrafter"/>
</dbReference>
<dbReference type="GO" id="GO:0048010">
    <property type="term" value="P:vascular endothelial growth factor receptor signaling pathway"/>
    <property type="evidence" value="ECO:0007669"/>
    <property type="project" value="TreeGrafter"/>
</dbReference>
<organism evidence="12 13">
    <name type="scientific">Scleropages formosus</name>
    <name type="common">Asian bonytongue</name>
    <name type="synonym">Osteoglossum formosum</name>
    <dbReference type="NCBI Taxonomy" id="113540"/>
    <lineage>
        <taxon>Eukaryota</taxon>
        <taxon>Metazoa</taxon>
        <taxon>Chordata</taxon>
        <taxon>Craniata</taxon>
        <taxon>Vertebrata</taxon>
        <taxon>Euteleostomi</taxon>
        <taxon>Actinopterygii</taxon>
        <taxon>Neopterygii</taxon>
        <taxon>Teleostei</taxon>
        <taxon>Osteoglossocephala</taxon>
        <taxon>Osteoglossomorpha</taxon>
        <taxon>Osteoglossiformes</taxon>
        <taxon>Osteoglossidae</taxon>
        <taxon>Scleropages</taxon>
    </lineage>
</organism>
<dbReference type="GO" id="GO:0008201">
    <property type="term" value="F:heparin binding"/>
    <property type="evidence" value="ECO:0007669"/>
    <property type="project" value="InterPro"/>
</dbReference>
<sequence>MNFAVSFMQLFLATLLYLSAVKTAPHIPGEGGKSGVVSFVKVYNSSLCQPREMLVDILQEYPEEIEYIFIPSCVVLMRCGGCCNDDMYECVPTETYNITMEVMRFRPKVQRSIFQLSFIEHRRCDCRPKKEVVEKKENHCAPCAKRRKQDPLTCQCTCKNTELDCKSRQLELNERTCRCDKPRR</sequence>
<evidence type="ECO:0000256" key="3">
    <source>
        <dbReference type="ARBA" id="ARBA00022657"/>
    </source>
</evidence>
<comment type="similarity">
    <text evidence="1 9">Belongs to the PDGF/VEGF growth factor family.</text>
</comment>
<reference evidence="12" key="2">
    <citation type="submission" date="2025-08" db="UniProtKB">
        <authorList>
            <consortium name="Ensembl"/>
        </authorList>
    </citation>
    <scope>IDENTIFICATION</scope>
</reference>
<keyword evidence="13" id="KW-1185">Reference proteome</keyword>
<reference evidence="12 13" key="1">
    <citation type="submission" date="2019-04" db="EMBL/GenBank/DDBJ databases">
        <authorList>
            <consortium name="Wellcome Sanger Institute Data Sharing"/>
        </authorList>
    </citation>
    <scope>NUCLEOTIDE SEQUENCE [LARGE SCALE GENOMIC DNA]</scope>
</reference>
<dbReference type="Gene3D" id="2.10.90.10">
    <property type="entry name" value="Cystine-knot cytokines"/>
    <property type="match status" value="1"/>
</dbReference>
<dbReference type="Pfam" id="PF14554">
    <property type="entry name" value="VEGF_C"/>
    <property type="match status" value="1"/>
</dbReference>
<evidence type="ECO:0000256" key="8">
    <source>
        <dbReference type="ARBA" id="ARBA00023246"/>
    </source>
</evidence>
<feature type="chain" id="PRO_5034027900" evidence="10">
    <location>
        <begin position="24"/>
        <end position="184"/>
    </location>
</feature>
<dbReference type="GO" id="GO:0001666">
    <property type="term" value="P:response to hypoxia"/>
    <property type="evidence" value="ECO:0007669"/>
    <property type="project" value="TreeGrafter"/>
</dbReference>
<dbReference type="PANTHER" id="PTHR12025">
    <property type="entry name" value="VASCULAR ENDOTHELIAL GROWTH FACTOR"/>
    <property type="match status" value="1"/>
</dbReference>
<dbReference type="GO" id="GO:0060754">
    <property type="term" value="P:positive regulation of mast cell chemotaxis"/>
    <property type="evidence" value="ECO:0007669"/>
    <property type="project" value="TreeGrafter"/>
</dbReference>
<keyword evidence="3" id="KW-0037">Angiogenesis</keyword>
<dbReference type="PANTHER" id="PTHR12025:SF5">
    <property type="entry name" value="VASCULAR ENDOTHELIAL GROWTH FACTOR A, LONG FORM"/>
    <property type="match status" value="1"/>
</dbReference>
<dbReference type="GeneTree" id="ENSGT00940000157284"/>